<proteinExistence type="predicted"/>
<keyword evidence="2" id="KW-1185">Reference proteome</keyword>
<reference evidence="1 2" key="1">
    <citation type="submission" date="2019-05" db="EMBL/GenBank/DDBJ databases">
        <title>Another draft genome of Portunus trituberculatus and its Hox gene families provides insights of decapod evolution.</title>
        <authorList>
            <person name="Jeong J.-H."/>
            <person name="Song I."/>
            <person name="Kim S."/>
            <person name="Choi T."/>
            <person name="Kim D."/>
            <person name="Ryu S."/>
            <person name="Kim W."/>
        </authorList>
    </citation>
    <scope>NUCLEOTIDE SEQUENCE [LARGE SCALE GENOMIC DNA]</scope>
    <source>
        <tissue evidence="1">Muscle</tissue>
    </source>
</reference>
<dbReference type="EMBL" id="VSRR010012993">
    <property type="protein sequence ID" value="MPC55229.1"/>
    <property type="molecule type" value="Genomic_DNA"/>
</dbReference>
<protein>
    <submittedName>
        <fullName evidence="1">Uncharacterized protein</fullName>
    </submittedName>
</protein>
<organism evidence="1 2">
    <name type="scientific">Portunus trituberculatus</name>
    <name type="common">Swimming crab</name>
    <name type="synonym">Neptunus trituberculatus</name>
    <dbReference type="NCBI Taxonomy" id="210409"/>
    <lineage>
        <taxon>Eukaryota</taxon>
        <taxon>Metazoa</taxon>
        <taxon>Ecdysozoa</taxon>
        <taxon>Arthropoda</taxon>
        <taxon>Crustacea</taxon>
        <taxon>Multicrustacea</taxon>
        <taxon>Malacostraca</taxon>
        <taxon>Eumalacostraca</taxon>
        <taxon>Eucarida</taxon>
        <taxon>Decapoda</taxon>
        <taxon>Pleocyemata</taxon>
        <taxon>Brachyura</taxon>
        <taxon>Eubrachyura</taxon>
        <taxon>Portunoidea</taxon>
        <taxon>Portunidae</taxon>
        <taxon>Portuninae</taxon>
        <taxon>Portunus</taxon>
    </lineage>
</organism>
<dbReference type="AlphaFoldDB" id="A0A5B7GC47"/>
<evidence type="ECO:0000313" key="1">
    <source>
        <dbReference type="EMBL" id="MPC55229.1"/>
    </source>
</evidence>
<comment type="caution">
    <text evidence="1">The sequence shown here is derived from an EMBL/GenBank/DDBJ whole genome shotgun (WGS) entry which is preliminary data.</text>
</comment>
<evidence type="ECO:0000313" key="2">
    <source>
        <dbReference type="Proteomes" id="UP000324222"/>
    </source>
</evidence>
<dbReference type="Proteomes" id="UP000324222">
    <property type="component" value="Unassembled WGS sequence"/>
</dbReference>
<sequence length="70" mass="7562">MRGEGLASSRPHLLIAAPQERGCFGRSLKVRARQQHHLQGEREVSKQGQVEPLGAVGQVGPLTFRGSMAT</sequence>
<name>A0A5B7GC47_PORTR</name>
<accession>A0A5B7GC47</accession>
<gene>
    <name evidence="1" type="ORF">E2C01_049161</name>
</gene>